<evidence type="ECO:0000256" key="1">
    <source>
        <dbReference type="SAM" id="Coils"/>
    </source>
</evidence>
<evidence type="ECO:0000259" key="3">
    <source>
        <dbReference type="Pfam" id="PF18925"/>
    </source>
</evidence>
<organism evidence="4 5">
    <name type="scientific">Halpernia frigidisoli</name>
    <dbReference type="NCBI Taxonomy" id="1125876"/>
    <lineage>
        <taxon>Bacteria</taxon>
        <taxon>Pseudomonadati</taxon>
        <taxon>Bacteroidota</taxon>
        <taxon>Flavobacteriia</taxon>
        <taxon>Flavobacteriales</taxon>
        <taxon>Weeksellaceae</taxon>
        <taxon>Chryseobacterium group</taxon>
        <taxon>Halpernia</taxon>
    </lineage>
</organism>
<dbReference type="InterPro" id="IPR000726">
    <property type="entry name" value="Glyco_hydro_19_cat"/>
</dbReference>
<dbReference type="GO" id="GO:0004568">
    <property type="term" value="F:chitinase activity"/>
    <property type="evidence" value="ECO:0007669"/>
    <property type="project" value="InterPro"/>
</dbReference>
<sequence length="448" mass="50796">MGTISDKASELWDWAESVGTAMKDKMPTFSIPKEISTAIVKAVNIEKKEDVKKGKCFCNRDFTPEEFERIIHGLRDSETSVKKGSEYALFDASNCKLKTEEKTIDKLRDQINSIFNKFTINTCIRKLHFLAQIYHETDRLRTTLEYATNKDYKPYFGRGLMQLTWKSNYEVYKAYNGVDCVKDYDLISNNLTYGSDSAGWYWKQGKVLNVGKRWKGPTDAPAYVKVHKPDYPKTTISYKKGDKTVKYGTVDLGLIADDDKVDLISYLVNGGSNGLNERRNYVFTLKNIFKYPQECINGQKKKPAPSGSPTDTVTIRLVRKWETHKSTISEFTIDNTEIKGYFLEEKGPDTTVSGNEQRIPIGTYNLEWHAGTKIKKGLKLYNDVVSKSRAILIHSGNTADDTEGCLIAGSTKTTDFVGGSKVKLKEIFDYVEEIGIKNAKIIITQSYE</sequence>
<accession>A0A1I3IPL1</accession>
<keyword evidence="1" id="KW-0175">Coiled coil</keyword>
<evidence type="ECO:0000313" key="4">
    <source>
        <dbReference type="EMBL" id="SFI49852.1"/>
    </source>
</evidence>
<proteinExistence type="predicted"/>
<dbReference type="InterPro" id="IPR043732">
    <property type="entry name" value="DUF5675"/>
</dbReference>
<dbReference type="AlphaFoldDB" id="A0A1I3IPL1"/>
<dbReference type="Gene3D" id="1.10.530.10">
    <property type="match status" value="1"/>
</dbReference>
<dbReference type="EMBL" id="FOQT01000005">
    <property type="protein sequence ID" value="SFI49852.1"/>
    <property type="molecule type" value="Genomic_DNA"/>
</dbReference>
<dbReference type="GO" id="GO:0006032">
    <property type="term" value="P:chitin catabolic process"/>
    <property type="evidence" value="ECO:0007669"/>
    <property type="project" value="InterPro"/>
</dbReference>
<name>A0A1I3IPL1_9FLAO</name>
<dbReference type="OrthoDB" id="961266at2"/>
<feature type="domain" description="DUF5675" evidence="3">
    <location>
        <begin position="317"/>
        <end position="432"/>
    </location>
</feature>
<protein>
    <submittedName>
        <fullName evidence="4">Predicted chitinase</fullName>
    </submittedName>
</protein>
<dbReference type="Pfam" id="PF18925">
    <property type="entry name" value="DUF5675"/>
    <property type="match status" value="1"/>
</dbReference>
<dbReference type="InterPro" id="IPR023346">
    <property type="entry name" value="Lysozyme-like_dom_sf"/>
</dbReference>
<dbReference type="GO" id="GO:0016998">
    <property type="term" value="P:cell wall macromolecule catabolic process"/>
    <property type="evidence" value="ECO:0007669"/>
    <property type="project" value="InterPro"/>
</dbReference>
<dbReference type="Proteomes" id="UP000198931">
    <property type="component" value="Unassembled WGS sequence"/>
</dbReference>
<feature type="domain" description="Glycoside hydrolase family 19 catalytic" evidence="2">
    <location>
        <begin position="150"/>
        <end position="203"/>
    </location>
</feature>
<dbReference type="SUPFAM" id="SSF53955">
    <property type="entry name" value="Lysozyme-like"/>
    <property type="match status" value="1"/>
</dbReference>
<reference evidence="4 5" key="1">
    <citation type="submission" date="2016-10" db="EMBL/GenBank/DDBJ databases">
        <authorList>
            <person name="de Groot N.N."/>
        </authorList>
    </citation>
    <scope>NUCLEOTIDE SEQUENCE [LARGE SCALE GENOMIC DNA]</scope>
    <source>
        <strain evidence="4 5">DSM 26000</strain>
    </source>
</reference>
<evidence type="ECO:0000313" key="5">
    <source>
        <dbReference type="Proteomes" id="UP000198931"/>
    </source>
</evidence>
<gene>
    <name evidence="4" type="ORF">SAMN05443292_2722</name>
</gene>
<dbReference type="STRING" id="1125876.SAMN05443292_2722"/>
<feature type="coiled-coil region" evidence="1">
    <location>
        <begin position="90"/>
        <end position="117"/>
    </location>
</feature>
<keyword evidence="5" id="KW-1185">Reference proteome</keyword>
<dbReference type="RefSeq" id="WP_090081984.1">
    <property type="nucleotide sequence ID" value="NZ_FOQT01000005.1"/>
</dbReference>
<dbReference type="Pfam" id="PF00182">
    <property type="entry name" value="Glyco_hydro_19"/>
    <property type="match status" value="1"/>
</dbReference>
<evidence type="ECO:0000259" key="2">
    <source>
        <dbReference type="Pfam" id="PF00182"/>
    </source>
</evidence>